<name>A0A3G9J895_9BACL</name>
<dbReference type="Gene3D" id="2.60.40.1180">
    <property type="entry name" value="Golgi alpha-mannosidase II"/>
    <property type="match status" value="1"/>
</dbReference>
<evidence type="ECO:0000259" key="6">
    <source>
        <dbReference type="Pfam" id="PF21365"/>
    </source>
</evidence>
<dbReference type="InterPro" id="IPR050985">
    <property type="entry name" value="Alpha-glycosidase_related"/>
</dbReference>
<dbReference type="Proteomes" id="UP000275368">
    <property type="component" value="Chromosome"/>
</dbReference>
<evidence type="ECO:0000256" key="4">
    <source>
        <dbReference type="RuleBase" id="RU361185"/>
    </source>
</evidence>
<feature type="domain" description="Glycoside hydrolase family 31 TIM barrel" evidence="5">
    <location>
        <begin position="125"/>
        <end position="408"/>
    </location>
</feature>
<dbReference type="InterPro" id="IPR048395">
    <property type="entry name" value="Glyco_hydro_31_C"/>
</dbReference>
<dbReference type="SUPFAM" id="SSF51445">
    <property type="entry name" value="(Trans)glycosidases"/>
    <property type="match status" value="1"/>
</dbReference>
<dbReference type="InterPro" id="IPR013780">
    <property type="entry name" value="Glyco_hydro_b"/>
</dbReference>
<dbReference type="RefSeq" id="WP_125659434.1">
    <property type="nucleotide sequence ID" value="NZ_AP019308.1"/>
</dbReference>
<gene>
    <name evidence="7" type="ORF">Back11_33660</name>
</gene>
<keyword evidence="3 4" id="KW-0326">Glycosidase</keyword>
<dbReference type="PANTHER" id="PTHR43053">
    <property type="entry name" value="GLYCOSIDASE FAMILY 31"/>
    <property type="match status" value="1"/>
</dbReference>
<accession>A0A3G9J895</accession>
<protein>
    <submittedName>
        <fullName evidence="7">Glycosyl hydrolase family 31</fullName>
    </submittedName>
</protein>
<organism evidence="7 8">
    <name type="scientific">Paenibacillus baekrokdamisoli</name>
    <dbReference type="NCBI Taxonomy" id="1712516"/>
    <lineage>
        <taxon>Bacteria</taxon>
        <taxon>Bacillati</taxon>
        <taxon>Bacillota</taxon>
        <taxon>Bacilli</taxon>
        <taxon>Bacillales</taxon>
        <taxon>Paenibacillaceae</taxon>
        <taxon>Paenibacillus</taxon>
    </lineage>
</organism>
<feature type="domain" description="Glycosyl hydrolase family 31 C-terminal" evidence="6">
    <location>
        <begin position="428"/>
        <end position="505"/>
    </location>
</feature>
<dbReference type="KEGG" id="pbk:Back11_33660"/>
<dbReference type="CDD" id="cd06592">
    <property type="entry name" value="GH31_NET37"/>
    <property type="match status" value="1"/>
</dbReference>
<evidence type="ECO:0000256" key="1">
    <source>
        <dbReference type="ARBA" id="ARBA00007806"/>
    </source>
</evidence>
<evidence type="ECO:0000256" key="2">
    <source>
        <dbReference type="ARBA" id="ARBA00022801"/>
    </source>
</evidence>
<comment type="similarity">
    <text evidence="1 4">Belongs to the glycosyl hydrolase 31 family.</text>
</comment>
<proteinExistence type="inferred from homology"/>
<keyword evidence="8" id="KW-1185">Reference proteome</keyword>
<keyword evidence="2 4" id="KW-0378">Hydrolase</keyword>
<dbReference type="SUPFAM" id="SSF51011">
    <property type="entry name" value="Glycosyl hydrolase domain"/>
    <property type="match status" value="1"/>
</dbReference>
<dbReference type="AlphaFoldDB" id="A0A3G9J895"/>
<dbReference type="InterPro" id="IPR017853">
    <property type="entry name" value="GH"/>
</dbReference>
<sequence>MRRMKEIRLLEGEYWWGGAVADGIHMPFGIEAFSRGLDPNRTANQATPLLLSSKGRYIWSDEPFDFAFREELLTVESSKGVIELGEGFGSLRGAYRAIQEKKFPPDGRYPHEIMFSRPQYNTWIELMYDQEQDKILKYAEDILAAGMPAGMLIIDCNWHDYYGAWDFHPGRIPEPRKMIERLHEMGFHVMLWVCPFVSADSRIYRELLEKGFLLRNQDGTPAIREWWDGYSAVLDLMHSGAISWFQQQLMYLTEKYGVDGFKFDAGDAMYYEDTDLSAVPTSANGHSEAYAKLGLDYPANEYRACWKMAGRAIAQRLSDKQHDWGVNGLASLIPNGLAQGIIGYSYTCPDMIGGGEYRNFLANSEHLDSELFVRYAQCSALFPMMQFSAAPWRVLDQEHFEYCREAAKLHVQFGERIRRLAEQAAVEGEPIIRMMEYVFPGNSYETIVDQFMLGDRILVAPVLQKGATERTVSFPPGIWFGDDGSQEEGPCTKVIKAPINRLPWYTLNAPFN</sequence>
<evidence type="ECO:0000256" key="3">
    <source>
        <dbReference type="ARBA" id="ARBA00023295"/>
    </source>
</evidence>
<evidence type="ECO:0000313" key="8">
    <source>
        <dbReference type="Proteomes" id="UP000275368"/>
    </source>
</evidence>
<evidence type="ECO:0000259" key="5">
    <source>
        <dbReference type="Pfam" id="PF01055"/>
    </source>
</evidence>
<dbReference type="EMBL" id="AP019308">
    <property type="protein sequence ID" value="BBH22021.1"/>
    <property type="molecule type" value="Genomic_DNA"/>
</dbReference>
<dbReference type="OrthoDB" id="176168at2"/>
<dbReference type="GO" id="GO:0005975">
    <property type="term" value="P:carbohydrate metabolic process"/>
    <property type="evidence" value="ECO:0007669"/>
    <property type="project" value="InterPro"/>
</dbReference>
<reference evidence="7 8" key="1">
    <citation type="submission" date="2018-11" db="EMBL/GenBank/DDBJ databases">
        <title>Complete genome sequence of Paenibacillus baekrokdamisoli strain KCTC 33723.</title>
        <authorList>
            <person name="Kang S.W."/>
            <person name="Lee K.C."/>
            <person name="Kim K.K."/>
            <person name="Kim J.S."/>
            <person name="Kim D.S."/>
            <person name="Ko S.H."/>
            <person name="Yang S.H."/>
            <person name="Lee J.S."/>
        </authorList>
    </citation>
    <scope>NUCLEOTIDE SEQUENCE [LARGE SCALE GENOMIC DNA]</scope>
    <source>
        <strain evidence="7 8">KCTC 33723</strain>
    </source>
</reference>
<dbReference type="Pfam" id="PF21365">
    <property type="entry name" value="Glyco_hydro_31_3rd"/>
    <property type="match status" value="1"/>
</dbReference>
<dbReference type="Pfam" id="PF01055">
    <property type="entry name" value="Glyco_hydro_31_2nd"/>
    <property type="match status" value="1"/>
</dbReference>
<dbReference type="Gene3D" id="3.20.20.80">
    <property type="entry name" value="Glycosidases"/>
    <property type="match status" value="1"/>
</dbReference>
<dbReference type="PANTHER" id="PTHR43053:SF4">
    <property type="entry name" value="MYOGENESIS-REGULATING GLYCOSIDASE"/>
    <property type="match status" value="1"/>
</dbReference>
<evidence type="ECO:0000313" key="7">
    <source>
        <dbReference type="EMBL" id="BBH22021.1"/>
    </source>
</evidence>
<dbReference type="GO" id="GO:0004553">
    <property type="term" value="F:hydrolase activity, hydrolyzing O-glycosyl compounds"/>
    <property type="evidence" value="ECO:0007669"/>
    <property type="project" value="InterPro"/>
</dbReference>
<dbReference type="InterPro" id="IPR000322">
    <property type="entry name" value="Glyco_hydro_31_TIM"/>
</dbReference>